<keyword evidence="6 10" id="KW-1278">Translocase</keyword>
<name>A0A5C1E963_9RHOO</name>
<evidence type="ECO:0000256" key="10">
    <source>
        <dbReference type="HAMAP-Rule" id="MF_00462"/>
    </source>
</evidence>
<evidence type="ECO:0000256" key="1">
    <source>
        <dbReference type="ARBA" id="ARBA00022448"/>
    </source>
</evidence>
<dbReference type="RefSeq" id="WP_149425649.1">
    <property type="nucleotide sequence ID" value="NZ_CP022579.1"/>
</dbReference>
<dbReference type="AlphaFoldDB" id="A0A5C1E963"/>
<evidence type="ECO:0000256" key="3">
    <source>
        <dbReference type="ARBA" id="ARBA00022630"/>
    </source>
</evidence>
<keyword evidence="5 10" id="KW-0812">Transmembrane</keyword>
<proteinExistence type="inferred from homology"/>
<dbReference type="KEGG" id="otr:OTERR_19440"/>
<sequence>MIDQPAPYLLKPASVTQVMAQVLLALLPGIAAYVWWFGPAILVQLAIASATALAAEALILALRGKPLGPFLSDLSALVTAWLLALTLPPTLPWWLTVVAVLFAIVVAKHLYGGLGQNPFNPAMVGFAVVIVSYPALVSQWPGIAGPDTFASQLDAILGQRAGLDALTGATPLDHLKTALKLAEGSGSVAMVLGDATVYGHVAGKGWEWVGLGYLAGGLFLIARRIMTWHVPAAYLGAMALLAGGLWLFDSQNFASPLFHLLSGGTLLGAFFIATDPVSGSTTPRGKLIFAAGAASLAYVIRVFGGYPDGVAFGVLLMNLCVPLIDMYTQPPIFGAKAMAAAGRKGER</sequence>
<evidence type="ECO:0000313" key="11">
    <source>
        <dbReference type="EMBL" id="QEL65420.1"/>
    </source>
</evidence>
<organism evidence="11 12">
    <name type="scientific">Oryzomicrobium terrae</name>
    <dbReference type="NCBI Taxonomy" id="1735038"/>
    <lineage>
        <taxon>Bacteria</taxon>
        <taxon>Pseudomonadati</taxon>
        <taxon>Pseudomonadota</taxon>
        <taxon>Betaproteobacteria</taxon>
        <taxon>Rhodocyclales</taxon>
        <taxon>Rhodocyclaceae</taxon>
        <taxon>Oryzomicrobium</taxon>
    </lineage>
</organism>
<comment type="subunit">
    <text evidence="10">The complex is composed of six subunits: RnfA, RnfB, RnfC, RnfD, RnfE and RnfG.</text>
</comment>
<keyword evidence="8 10" id="KW-1133">Transmembrane helix</keyword>
<dbReference type="EMBL" id="CP022579">
    <property type="protein sequence ID" value="QEL65420.1"/>
    <property type="molecule type" value="Genomic_DNA"/>
</dbReference>
<evidence type="ECO:0000313" key="12">
    <source>
        <dbReference type="Proteomes" id="UP000323671"/>
    </source>
</evidence>
<dbReference type="InterPro" id="IPR011303">
    <property type="entry name" value="RnfD_bac"/>
</dbReference>
<dbReference type="GO" id="GO:0022900">
    <property type="term" value="P:electron transport chain"/>
    <property type="evidence" value="ECO:0007669"/>
    <property type="project" value="UniProtKB-UniRule"/>
</dbReference>
<keyword evidence="3 10" id="KW-0285">Flavoprotein</keyword>
<comment type="subcellular location">
    <subcellularLocation>
        <location evidence="10">Cell inner membrane</location>
        <topology evidence="10">Multi-pass membrane protein</topology>
    </subcellularLocation>
</comment>
<feature type="transmembrane region" description="Helical" evidence="10">
    <location>
        <begin position="285"/>
        <end position="304"/>
    </location>
</feature>
<evidence type="ECO:0000256" key="8">
    <source>
        <dbReference type="ARBA" id="ARBA00022989"/>
    </source>
</evidence>
<feature type="transmembrane region" description="Helical" evidence="10">
    <location>
        <begin position="93"/>
        <end position="111"/>
    </location>
</feature>
<dbReference type="GO" id="GO:0005886">
    <property type="term" value="C:plasma membrane"/>
    <property type="evidence" value="ECO:0007669"/>
    <property type="project" value="UniProtKB-SubCell"/>
</dbReference>
<feature type="modified residue" description="FMN phosphoryl threonine" evidence="10">
    <location>
        <position position="170"/>
    </location>
</feature>
<keyword evidence="4 10" id="KW-0288">FMN</keyword>
<accession>A0A5C1E963</accession>
<dbReference type="InterPro" id="IPR004338">
    <property type="entry name" value="NqrB/RnfD"/>
</dbReference>
<keyword evidence="1 10" id="KW-0813">Transport</keyword>
<feature type="transmembrane region" description="Helical" evidence="10">
    <location>
        <begin position="229"/>
        <end position="248"/>
    </location>
</feature>
<reference evidence="11 12" key="1">
    <citation type="submission" date="2017-07" db="EMBL/GenBank/DDBJ databases">
        <title>Complete genome sequence of Oryzomicrobium terrae TPP412.</title>
        <authorList>
            <person name="Chiu L.-W."/>
            <person name="Lo K.-J."/>
            <person name="Tsai Y.-M."/>
            <person name="Lin S.-S."/>
            <person name="Kuo C.-H."/>
            <person name="Liu C.-T."/>
        </authorList>
    </citation>
    <scope>NUCLEOTIDE SEQUENCE [LARGE SCALE GENOMIC DNA]</scope>
    <source>
        <strain evidence="11 12">TPP412</strain>
    </source>
</reference>
<gene>
    <name evidence="10 11" type="primary">rnfD</name>
    <name evidence="11" type="ORF">OTERR_19440</name>
</gene>
<dbReference type="HAMAP" id="MF_00462">
    <property type="entry name" value="RsxD_RnfD"/>
    <property type="match status" value="1"/>
</dbReference>
<comment type="function">
    <text evidence="10">Part of a membrane-bound complex that couples electron transfer with translocation of ions across the membrane.</text>
</comment>
<keyword evidence="10" id="KW-1003">Cell membrane</keyword>
<evidence type="ECO:0000256" key="5">
    <source>
        <dbReference type="ARBA" id="ARBA00022692"/>
    </source>
</evidence>
<dbReference type="GO" id="GO:0055085">
    <property type="term" value="P:transmembrane transport"/>
    <property type="evidence" value="ECO:0007669"/>
    <property type="project" value="InterPro"/>
</dbReference>
<keyword evidence="7 10" id="KW-0249">Electron transport</keyword>
<comment type="similarity">
    <text evidence="10">Belongs to the NqrB/RnfD family.</text>
</comment>
<feature type="transmembrane region" description="Helical" evidence="10">
    <location>
        <begin position="123"/>
        <end position="143"/>
    </location>
</feature>
<feature type="transmembrane region" description="Helical" evidence="10">
    <location>
        <begin position="254"/>
        <end position="273"/>
    </location>
</feature>
<keyword evidence="2 10" id="KW-0597">Phosphoprotein</keyword>
<feature type="transmembrane region" description="Helical" evidence="10">
    <location>
        <begin position="41"/>
        <end position="62"/>
    </location>
</feature>
<dbReference type="PANTHER" id="PTHR30578">
    <property type="entry name" value="ELECTRON TRANSPORT COMPLEX PROTEIN RNFD"/>
    <property type="match status" value="1"/>
</dbReference>
<comment type="cofactor">
    <cofactor evidence="10">
        <name>FMN</name>
        <dbReference type="ChEBI" id="CHEBI:58210"/>
    </cofactor>
</comment>
<feature type="transmembrane region" description="Helical" evidence="10">
    <location>
        <begin position="310"/>
        <end position="328"/>
    </location>
</feature>
<keyword evidence="10" id="KW-0997">Cell inner membrane</keyword>
<dbReference type="Pfam" id="PF03116">
    <property type="entry name" value="NQR2_RnfD_RnfE"/>
    <property type="match status" value="1"/>
</dbReference>
<dbReference type="NCBIfam" id="TIGR01946">
    <property type="entry name" value="rnfD"/>
    <property type="match status" value="1"/>
</dbReference>
<evidence type="ECO:0000256" key="7">
    <source>
        <dbReference type="ARBA" id="ARBA00022982"/>
    </source>
</evidence>
<feature type="transmembrane region" description="Helical" evidence="10">
    <location>
        <begin position="12"/>
        <end position="35"/>
    </location>
</feature>
<evidence type="ECO:0000256" key="2">
    <source>
        <dbReference type="ARBA" id="ARBA00022553"/>
    </source>
</evidence>
<evidence type="ECO:0000256" key="4">
    <source>
        <dbReference type="ARBA" id="ARBA00022643"/>
    </source>
</evidence>
<dbReference type="EC" id="7.-.-.-" evidence="10"/>
<keyword evidence="12" id="KW-1185">Reference proteome</keyword>
<feature type="transmembrane region" description="Helical" evidence="10">
    <location>
        <begin position="205"/>
        <end position="222"/>
    </location>
</feature>
<protein>
    <recommendedName>
        <fullName evidence="10">Ion-translocating oxidoreductase complex subunit D</fullName>
        <ecNumber evidence="10">7.-.-.-</ecNumber>
    </recommendedName>
    <alternativeName>
        <fullName evidence="10">Rnf electron transport complex subunit D</fullName>
    </alternativeName>
</protein>
<dbReference type="Proteomes" id="UP000323671">
    <property type="component" value="Chromosome"/>
</dbReference>
<evidence type="ECO:0000256" key="6">
    <source>
        <dbReference type="ARBA" id="ARBA00022967"/>
    </source>
</evidence>
<evidence type="ECO:0000256" key="9">
    <source>
        <dbReference type="ARBA" id="ARBA00023136"/>
    </source>
</evidence>
<keyword evidence="9 10" id="KW-0472">Membrane</keyword>
<dbReference type="PANTHER" id="PTHR30578:SF0">
    <property type="entry name" value="ION-TRANSLOCATING OXIDOREDUCTASE COMPLEX SUBUNIT D"/>
    <property type="match status" value="1"/>
</dbReference>